<comment type="caution">
    <text evidence="5">The sequence shown here is derived from an EMBL/GenBank/DDBJ whole genome shotgun (WGS) entry which is preliminary data.</text>
</comment>
<keyword evidence="3" id="KW-1133">Transmembrane helix</keyword>
<dbReference type="GO" id="GO:0004553">
    <property type="term" value="F:hydrolase activity, hydrolyzing O-glycosyl compounds"/>
    <property type="evidence" value="ECO:0007669"/>
    <property type="project" value="InterPro"/>
</dbReference>
<feature type="region of interest" description="Disordered" evidence="2">
    <location>
        <begin position="1"/>
        <end position="28"/>
    </location>
</feature>
<feature type="domain" description="GH16" evidence="4">
    <location>
        <begin position="39"/>
        <end position="449"/>
    </location>
</feature>
<name>A0A8H6ZDP5_9AGAR</name>
<feature type="compositionally biased region" description="Polar residues" evidence="2">
    <location>
        <begin position="1"/>
        <end position="16"/>
    </location>
</feature>
<dbReference type="InterPro" id="IPR000757">
    <property type="entry name" value="Beta-glucanase-like"/>
</dbReference>
<dbReference type="SUPFAM" id="SSF49899">
    <property type="entry name" value="Concanavalin A-like lectins/glucanases"/>
    <property type="match status" value="2"/>
</dbReference>
<evidence type="ECO:0000256" key="2">
    <source>
        <dbReference type="SAM" id="MobiDB-lite"/>
    </source>
</evidence>
<dbReference type="GO" id="GO:0005975">
    <property type="term" value="P:carbohydrate metabolic process"/>
    <property type="evidence" value="ECO:0007669"/>
    <property type="project" value="InterPro"/>
</dbReference>
<dbReference type="Proteomes" id="UP000623467">
    <property type="component" value="Unassembled WGS sequence"/>
</dbReference>
<comment type="similarity">
    <text evidence="1">Belongs to the glycosyl hydrolase 16 family.</text>
</comment>
<evidence type="ECO:0000313" key="5">
    <source>
        <dbReference type="EMBL" id="KAF7375487.1"/>
    </source>
</evidence>
<dbReference type="InterPro" id="IPR050546">
    <property type="entry name" value="Glycosyl_Hydrlase_16"/>
</dbReference>
<dbReference type="AlphaFoldDB" id="A0A8H6ZDP5"/>
<proteinExistence type="inferred from homology"/>
<accession>A0A8H6ZDP5</accession>
<organism evidence="5 6">
    <name type="scientific">Mycena sanguinolenta</name>
    <dbReference type="NCBI Taxonomy" id="230812"/>
    <lineage>
        <taxon>Eukaryota</taxon>
        <taxon>Fungi</taxon>
        <taxon>Dikarya</taxon>
        <taxon>Basidiomycota</taxon>
        <taxon>Agaricomycotina</taxon>
        <taxon>Agaricomycetes</taxon>
        <taxon>Agaricomycetidae</taxon>
        <taxon>Agaricales</taxon>
        <taxon>Marasmiineae</taxon>
        <taxon>Mycenaceae</taxon>
        <taxon>Mycena</taxon>
    </lineage>
</organism>
<dbReference type="InterPro" id="IPR013320">
    <property type="entry name" value="ConA-like_dom_sf"/>
</dbReference>
<dbReference type="EMBL" id="JACAZH010000002">
    <property type="protein sequence ID" value="KAF7375487.1"/>
    <property type="molecule type" value="Genomic_DNA"/>
</dbReference>
<sequence>MSTLNPNPFSTPTPSVHTPPKRMASTALPPAAPYEGVAKPWTQKPNPRGVFSYYLTWALLFVGAGLGGVQSYFSYHNVRLDREPLCLVFSEDFNSGDDAAVFGTDGQNGRWLREVQMDGFGNGEFEMTTGSSNNSFLLDGNLTDCTFNLTATDGGYVDGEFDFGGYFTACSRTTNSTAGSIINPVQSARLSTLLSARRANASADARAAAESALNRGSIRYGKIEVRAKMPRGDWLWPAIWLLPVNDTYGPWPASGEIDIVESRGNGLAYTARGSNYVQGSLNWGPTVGLNSVSKTYSYWEDRRTPFSNDFHTYTLEWTDSWLRVSVDTRLHTLLDIPFWKSGFWKRGDFPATTKDATSGQTIVLEDPWANGTRATPFDQDFYLIMNVAVGGTNGWFPDGQGNKPWLNQAGNPMQDFINGKAQWLPTWPENALDRGMAVDYVRMYKHCADP</sequence>
<dbReference type="PANTHER" id="PTHR10963">
    <property type="entry name" value="GLYCOSYL HYDROLASE-RELATED"/>
    <property type="match status" value="1"/>
</dbReference>
<dbReference type="OrthoDB" id="4781at2759"/>
<gene>
    <name evidence="5" type="ORF">MSAN_00436700</name>
</gene>
<feature type="transmembrane region" description="Helical" evidence="3">
    <location>
        <begin position="51"/>
        <end position="73"/>
    </location>
</feature>
<keyword evidence="6" id="KW-1185">Reference proteome</keyword>
<keyword evidence="3" id="KW-0472">Membrane</keyword>
<evidence type="ECO:0000313" key="6">
    <source>
        <dbReference type="Proteomes" id="UP000623467"/>
    </source>
</evidence>
<evidence type="ECO:0000256" key="3">
    <source>
        <dbReference type="SAM" id="Phobius"/>
    </source>
</evidence>
<dbReference type="PROSITE" id="PS51762">
    <property type="entry name" value="GH16_2"/>
    <property type="match status" value="1"/>
</dbReference>
<evidence type="ECO:0000256" key="1">
    <source>
        <dbReference type="ARBA" id="ARBA00006865"/>
    </source>
</evidence>
<protein>
    <submittedName>
        <fullName evidence="5">Glucan 1,3-beta-glucosidase</fullName>
    </submittedName>
</protein>
<dbReference type="PANTHER" id="PTHR10963:SF55">
    <property type="entry name" value="GLYCOSIDE HYDROLASE FAMILY 16 PROTEIN"/>
    <property type="match status" value="1"/>
</dbReference>
<evidence type="ECO:0000259" key="4">
    <source>
        <dbReference type="PROSITE" id="PS51762"/>
    </source>
</evidence>
<dbReference type="Pfam" id="PF00722">
    <property type="entry name" value="Glyco_hydro_16"/>
    <property type="match status" value="1"/>
</dbReference>
<reference evidence="5" key="1">
    <citation type="submission" date="2020-05" db="EMBL/GenBank/DDBJ databases">
        <title>Mycena genomes resolve the evolution of fungal bioluminescence.</title>
        <authorList>
            <person name="Tsai I.J."/>
        </authorList>
    </citation>
    <scope>NUCLEOTIDE SEQUENCE</scope>
    <source>
        <strain evidence="5">160909Yilan</strain>
    </source>
</reference>
<dbReference type="Gene3D" id="2.60.120.200">
    <property type="match status" value="1"/>
</dbReference>
<keyword evidence="3" id="KW-0812">Transmembrane</keyword>